<keyword evidence="2" id="KW-1185">Reference proteome</keyword>
<sequence>MASRLTASAVTSGHIDSQQVNAENDLVVRRLHAPRIIDPRASELVLRCDYDLRGHELYSVSWYRNQQMLFKYQPSSSPPGIEYQIDSDDNRQHTPDVRVSINRSNATHLFLKGNQDIARGNPRRYEGTYACEVLIERTFLADYAMANVSAAILPKSDPVLEGLSQTYQVGEQLDATCTSAPSLPAAELTFYLNGQKIEQKFLEKQIHQPIGEMVSSSRLTLSITLDRRHFSGDSLKLTCYALLPSIPIERHYKKELTVKLARVDNQRLAQELPSTSSATTVSVSSLFICFLLIPGLDYFCEYSKDSYT</sequence>
<protein>
    <submittedName>
        <fullName evidence="1">Uncharacterized protein</fullName>
    </submittedName>
</protein>
<comment type="caution">
    <text evidence="1">The sequence shown here is derived from an EMBL/GenBank/DDBJ whole genome shotgun (WGS) entry which is preliminary data.</text>
</comment>
<gene>
    <name evidence="1" type="ORF">QAD02_011786</name>
</gene>
<evidence type="ECO:0000313" key="1">
    <source>
        <dbReference type="EMBL" id="KAJ8676000.1"/>
    </source>
</evidence>
<reference evidence="1" key="1">
    <citation type="submission" date="2023-04" db="EMBL/GenBank/DDBJ databases">
        <title>A chromosome-level genome assembly of the parasitoid wasp Eretmocerus hayati.</title>
        <authorList>
            <person name="Zhong Y."/>
            <person name="Liu S."/>
            <person name="Liu Y."/>
        </authorList>
    </citation>
    <scope>NUCLEOTIDE SEQUENCE</scope>
    <source>
        <strain evidence="1">ZJU_SS_LIU_2023</strain>
    </source>
</reference>
<proteinExistence type="predicted"/>
<dbReference type="Proteomes" id="UP001239111">
    <property type="component" value="Chromosome 2"/>
</dbReference>
<dbReference type="EMBL" id="CM056742">
    <property type="protein sequence ID" value="KAJ8676000.1"/>
    <property type="molecule type" value="Genomic_DNA"/>
</dbReference>
<name>A0ACC2NXH2_9HYME</name>
<evidence type="ECO:0000313" key="2">
    <source>
        <dbReference type="Proteomes" id="UP001239111"/>
    </source>
</evidence>
<organism evidence="1 2">
    <name type="scientific">Eretmocerus hayati</name>
    <dbReference type="NCBI Taxonomy" id="131215"/>
    <lineage>
        <taxon>Eukaryota</taxon>
        <taxon>Metazoa</taxon>
        <taxon>Ecdysozoa</taxon>
        <taxon>Arthropoda</taxon>
        <taxon>Hexapoda</taxon>
        <taxon>Insecta</taxon>
        <taxon>Pterygota</taxon>
        <taxon>Neoptera</taxon>
        <taxon>Endopterygota</taxon>
        <taxon>Hymenoptera</taxon>
        <taxon>Apocrita</taxon>
        <taxon>Proctotrupomorpha</taxon>
        <taxon>Chalcidoidea</taxon>
        <taxon>Aphelinidae</taxon>
        <taxon>Aphelininae</taxon>
        <taxon>Eretmocerus</taxon>
    </lineage>
</organism>
<accession>A0ACC2NXH2</accession>